<dbReference type="PANTHER" id="PTHR36066:SF8">
    <property type="entry name" value="TRANSCRIPTION FACTOR SAC51"/>
    <property type="match status" value="1"/>
</dbReference>
<reference evidence="2 3" key="1">
    <citation type="submission" date="2018-06" db="EMBL/GenBank/DDBJ databases">
        <title>The Genome of Cuscuta australis (Dodder) Provides Insight into the Evolution of Plant Parasitism.</title>
        <authorList>
            <person name="Liu H."/>
        </authorList>
    </citation>
    <scope>NUCLEOTIDE SEQUENCE [LARGE SCALE GENOMIC DNA]</scope>
    <source>
        <strain evidence="3">cv. Yunnan</strain>
        <tissue evidence="2">Vines</tissue>
    </source>
</reference>
<feature type="compositionally biased region" description="Acidic residues" evidence="1">
    <location>
        <begin position="163"/>
        <end position="173"/>
    </location>
</feature>
<dbReference type="PANTHER" id="PTHR36066">
    <property type="entry name" value="TRANSCRIPTION FACTOR BHLH145"/>
    <property type="match status" value="1"/>
</dbReference>
<organism evidence="2 3">
    <name type="scientific">Cuscuta australis</name>
    <dbReference type="NCBI Taxonomy" id="267555"/>
    <lineage>
        <taxon>Eukaryota</taxon>
        <taxon>Viridiplantae</taxon>
        <taxon>Streptophyta</taxon>
        <taxon>Embryophyta</taxon>
        <taxon>Tracheophyta</taxon>
        <taxon>Spermatophyta</taxon>
        <taxon>Magnoliopsida</taxon>
        <taxon>eudicotyledons</taxon>
        <taxon>Gunneridae</taxon>
        <taxon>Pentapetalae</taxon>
        <taxon>asterids</taxon>
        <taxon>lamiids</taxon>
        <taxon>Solanales</taxon>
        <taxon>Convolvulaceae</taxon>
        <taxon>Cuscuteae</taxon>
        <taxon>Cuscuta</taxon>
        <taxon>Cuscuta subgen. Grammica</taxon>
        <taxon>Cuscuta sect. Cleistogrammica</taxon>
    </lineage>
</organism>
<evidence type="ECO:0000313" key="2">
    <source>
        <dbReference type="EMBL" id="RAL49455.1"/>
    </source>
</evidence>
<proteinExistence type="predicted"/>
<feature type="compositionally biased region" description="Basic and acidic residues" evidence="1">
    <location>
        <begin position="181"/>
        <end position="190"/>
    </location>
</feature>
<dbReference type="AlphaFoldDB" id="A0A328DUN9"/>
<comment type="caution">
    <text evidence="2">The sequence shown here is derived from an EMBL/GenBank/DDBJ whole genome shotgun (WGS) entry which is preliminary data.</text>
</comment>
<gene>
    <name evidence="2" type="ORF">DM860_012888</name>
</gene>
<name>A0A328DUN9_9ASTE</name>
<evidence type="ECO:0008006" key="4">
    <source>
        <dbReference type="Google" id="ProtNLM"/>
    </source>
</evidence>
<keyword evidence="3" id="KW-1185">Reference proteome</keyword>
<feature type="region of interest" description="Disordered" evidence="1">
    <location>
        <begin position="280"/>
        <end position="300"/>
    </location>
</feature>
<feature type="compositionally biased region" description="Basic and acidic residues" evidence="1">
    <location>
        <begin position="291"/>
        <end position="300"/>
    </location>
</feature>
<dbReference type="Proteomes" id="UP000249390">
    <property type="component" value="Unassembled WGS sequence"/>
</dbReference>
<evidence type="ECO:0000256" key="1">
    <source>
        <dbReference type="SAM" id="MobiDB-lite"/>
    </source>
</evidence>
<protein>
    <recommendedName>
        <fullName evidence="4">BHLH domain-containing protein</fullName>
    </recommendedName>
</protein>
<feature type="compositionally biased region" description="Polar residues" evidence="1">
    <location>
        <begin position="246"/>
        <end position="257"/>
    </location>
</feature>
<dbReference type="InterPro" id="IPR037546">
    <property type="entry name" value="SAC51-like"/>
</dbReference>
<dbReference type="EMBL" id="NQVE01000082">
    <property type="protein sequence ID" value="RAL49455.1"/>
    <property type="molecule type" value="Genomic_DNA"/>
</dbReference>
<accession>A0A328DUN9</accession>
<feature type="region of interest" description="Disordered" evidence="1">
    <location>
        <begin position="163"/>
        <end position="267"/>
    </location>
</feature>
<sequence length="352" mass="39321">MVTGSVPQPPYSQLPAWNPNHVSALLQLGQPVNLPFFADPFPFTPVSQGVSTLLHGSSRDQEATRQYQREEAQYPIAGRKRHVTALDGSSQKKILIFDQSGDQTRLFFGPSFCQKDQKTFHDYNKNNNHLKHIVEEQQNMNVTSQSSCKESEDSEDIDALLYSDSDDEEDDDVTSTGHSPCIDDHHHKQYTEITDEGVASSDDIRSSKRQRLHDDDDENSFTDAVKLTKLPLTRGKKHDEEGLGCSNHTPNDKNNPVKSRKTAGSGEGDCTLCRCREAVSKRPSAEGNNPDESHENGEDKKVKIQKTLRILRGLIAGVNSDDPLVVIDEAISYLKLLRMKVKRRHGGESSNL</sequence>
<evidence type="ECO:0000313" key="3">
    <source>
        <dbReference type="Proteomes" id="UP000249390"/>
    </source>
</evidence>